<dbReference type="PANTHER" id="PTHR43066">
    <property type="entry name" value="RHOMBOID-RELATED PROTEIN"/>
    <property type="match status" value="1"/>
</dbReference>
<dbReference type="GO" id="GO:0016020">
    <property type="term" value="C:membrane"/>
    <property type="evidence" value="ECO:0007669"/>
    <property type="project" value="UniProtKB-SubCell"/>
</dbReference>
<keyword evidence="2 5" id="KW-0812">Transmembrane</keyword>
<feature type="transmembrane region" description="Helical" evidence="5">
    <location>
        <begin position="147"/>
        <end position="168"/>
    </location>
</feature>
<accession>H9GUF6</accession>
<feature type="transmembrane region" description="Helical" evidence="5">
    <location>
        <begin position="97"/>
        <end position="115"/>
    </location>
</feature>
<dbReference type="HOGENOM" id="CLU_060547_0_0_1"/>
<evidence type="ECO:0000313" key="7">
    <source>
        <dbReference type="Ensembl" id="ENSACAP00000020678.2"/>
    </source>
</evidence>
<evidence type="ECO:0000313" key="8">
    <source>
        <dbReference type="Proteomes" id="UP000001646"/>
    </source>
</evidence>
<sequence>MVLSRGMRIRGLWTGPWALPWPPVASSSLMGLLLLCWWMDAEEGLALVPALLTSPLQAFRLVTFCLCHPDAALLGLSLLSFPLLAWRAEWHLGSRRFLGTALLGALASALAYLLLARLWGAPGEAPVSGYTPLHLLFLGARRGRKGLWGWASTAVLAGALVGLSRALSPRSSCLLHLCGLATGLAYRAGIFFLLKPSDRFLERIQTRIRIQSPPFLRFIRHPASRTLPVTDPRAAVAKTREVSVAPSLPFPDLFPSEGPLPSREGPSWPPTALPFSTFQEALIEEELLQAGIRASLQDVAEEEVTLSKASVSSLRLQQLQKMGFATKEAVVALAATGHVEGAVSLLIGGHVGNDAVVVVVPPDQK</sequence>
<reference evidence="7" key="3">
    <citation type="submission" date="2025-09" db="UniProtKB">
        <authorList>
            <consortium name="Ensembl"/>
        </authorList>
    </citation>
    <scope>IDENTIFICATION</scope>
</reference>
<evidence type="ECO:0000256" key="5">
    <source>
        <dbReference type="SAM" id="Phobius"/>
    </source>
</evidence>
<dbReference type="Proteomes" id="UP000001646">
    <property type="component" value="Unplaced"/>
</dbReference>
<dbReference type="Gene3D" id="1.20.1540.10">
    <property type="entry name" value="Rhomboid-like"/>
    <property type="match status" value="1"/>
</dbReference>
<keyword evidence="3 5" id="KW-1133">Transmembrane helix</keyword>
<dbReference type="GO" id="GO:0000165">
    <property type="term" value="P:MAPK cascade"/>
    <property type="evidence" value="ECO:0007669"/>
    <property type="project" value="Ensembl"/>
</dbReference>
<dbReference type="SUPFAM" id="SSF144091">
    <property type="entry name" value="Rhomboid-like"/>
    <property type="match status" value="1"/>
</dbReference>
<dbReference type="GO" id="GO:0032815">
    <property type="term" value="P:negative regulation of natural killer cell activation"/>
    <property type="evidence" value="ECO:0007669"/>
    <property type="project" value="Ensembl"/>
</dbReference>
<evidence type="ECO:0000256" key="2">
    <source>
        <dbReference type="ARBA" id="ARBA00022692"/>
    </source>
</evidence>
<dbReference type="GeneTree" id="ENSGT00390000013711"/>
<keyword evidence="4 5" id="KW-0472">Membrane</keyword>
<reference evidence="7" key="1">
    <citation type="submission" date="2009-12" db="EMBL/GenBank/DDBJ databases">
        <title>The Genome Sequence of Anolis carolinensis (Green Anole Lizard).</title>
        <authorList>
            <consortium name="The Genome Sequencing Platform"/>
            <person name="Di Palma F."/>
            <person name="Alfoldi J."/>
            <person name="Heiman D."/>
            <person name="Young S."/>
            <person name="Grabherr M."/>
            <person name="Johnson J."/>
            <person name="Lander E.S."/>
            <person name="Lindblad-Toh K."/>
        </authorList>
    </citation>
    <scope>NUCLEOTIDE SEQUENCE [LARGE SCALE GENOMIC DNA]</scope>
    <source>
        <strain evidence="7">JBL SC #1</strain>
    </source>
</reference>
<dbReference type="InterPro" id="IPR009060">
    <property type="entry name" value="UBA-like_sf"/>
</dbReference>
<dbReference type="GO" id="GO:0009410">
    <property type="term" value="P:response to xenobiotic stimulus"/>
    <property type="evidence" value="ECO:0007669"/>
    <property type="project" value="Ensembl"/>
</dbReference>
<feature type="domain" description="Peptidase S54 rhomboid" evidence="6">
    <location>
        <begin position="57"/>
        <end position="188"/>
    </location>
</feature>
<name>H9GUF6_ANOCA</name>
<dbReference type="Ensembl" id="ENSACAT00000026560.2">
    <property type="protein sequence ID" value="ENSACAP00000020678.2"/>
    <property type="gene ID" value="ENSACAG00000025000.2"/>
</dbReference>
<dbReference type="GO" id="GO:0002673">
    <property type="term" value="P:regulation of acute inflammatory response"/>
    <property type="evidence" value="ECO:0007669"/>
    <property type="project" value="Ensembl"/>
</dbReference>
<protein>
    <submittedName>
        <fullName evidence="7">Rhomboid domain containing 3</fullName>
    </submittedName>
</protein>
<dbReference type="InParanoid" id="H9GUF6"/>
<dbReference type="Bgee" id="ENSACAG00000025000">
    <property type="expression patterns" value="Expressed in kidney and 9 other cell types or tissues"/>
</dbReference>
<dbReference type="Pfam" id="PF01694">
    <property type="entry name" value="Rhomboid"/>
    <property type="match status" value="1"/>
</dbReference>
<gene>
    <name evidence="7" type="primary">RHBDD3</name>
</gene>
<dbReference type="Gene3D" id="1.10.8.10">
    <property type="entry name" value="DNA helicase RuvA subunit, C-terminal domain"/>
    <property type="match status" value="1"/>
</dbReference>
<evidence type="ECO:0000256" key="4">
    <source>
        <dbReference type="ARBA" id="ARBA00023136"/>
    </source>
</evidence>
<dbReference type="OrthoDB" id="9908508at2759"/>
<dbReference type="InterPro" id="IPR022764">
    <property type="entry name" value="Peptidase_S54_rhomboid_dom"/>
</dbReference>
<evidence type="ECO:0000259" key="6">
    <source>
        <dbReference type="Pfam" id="PF01694"/>
    </source>
</evidence>
<dbReference type="SUPFAM" id="SSF46934">
    <property type="entry name" value="UBA-like"/>
    <property type="match status" value="1"/>
</dbReference>
<dbReference type="KEGG" id="acs:103280516"/>
<dbReference type="GO" id="GO:0050708">
    <property type="term" value="P:regulation of protein secretion"/>
    <property type="evidence" value="ECO:0007669"/>
    <property type="project" value="Ensembl"/>
</dbReference>
<evidence type="ECO:0000256" key="3">
    <source>
        <dbReference type="ARBA" id="ARBA00022989"/>
    </source>
</evidence>
<feature type="transmembrane region" description="Helical" evidence="5">
    <location>
        <begin position="174"/>
        <end position="194"/>
    </location>
</feature>
<comment type="subcellular location">
    <subcellularLocation>
        <location evidence="1">Membrane</location>
        <topology evidence="1">Multi-pass membrane protein</topology>
    </subcellularLocation>
</comment>
<dbReference type="GeneID" id="103280516"/>
<dbReference type="InterPro" id="IPR035952">
    <property type="entry name" value="Rhomboid-like_sf"/>
</dbReference>
<evidence type="ECO:0000256" key="1">
    <source>
        <dbReference type="ARBA" id="ARBA00004141"/>
    </source>
</evidence>
<keyword evidence="8" id="KW-1185">Reference proteome</keyword>
<dbReference type="GO" id="GO:0045732">
    <property type="term" value="P:positive regulation of protein catabolic process"/>
    <property type="evidence" value="ECO:0007669"/>
    <property type="project" value="Ensembl"/>
</dbReference>
<organism evidence="7 8">
    <name type="scientific">Anolis carolinensis</name>
    <name type="common">Green anole</name>
    <name type="synonym">American chameleon</name>
    <dbReference type="NCBI Taxonomy" id="28377"/>
    <lineage>
        <taxon>Eukaryota</taxon>
        <taxon>Metazoa</taxon>
        <taxon>Chordata</taxon>
        <taxon>Craniata</taxon>
        <taxon>Vertebrata</taxon>
        <taxon>Euteleostomi</taxon>
        <taxon>Lepidosauria</taxon>
        <taxon>Squamata</taxon>
        <taxon>Bifurcata</taxon>
        <taxon>Unidentata</taxon>
        <taxon>Episquamata</taxon>
        <taxon>Toxicofera</taxon>
        <taxon>Iguania</taxon>
        <taxon>Dactyloidae</taxon>
        <taxon>Anolis</taxon>
    </lineage>
</organism>
<dbReference type="GO" id="GO:0004252">
    <property type="term" value="F:serine-type endopeptidase activity"/>
    <property type="evidence" value="ECO:0000318"/>
    <property type="project" value="GO_Central"/>
</dbReference>
<dbReference type="STRING" id="28377.ENSACAP00000020678"/>
<dbReference type="AlphaFoldDB" id="H9GUF6"/>
<dbReference type="eggNOG" id="KOG2632">
    <property type="taxonomic scope" value="Eukaryota"/>
</dbReference>
<proteinExistence type="predicted"/>
<dbReference type="CTD" id="25807"/>
<dbReference type="GO" id="GO:0001889">
    <property type="term" value="P:liver development"/>
    <property type="evidence" value="ECO:0007669"/>
    <property type="project" value="Ensembl"/>
</dbReference>
<reference evidence="7" key="2">
    <citation type="submission" date="2025-08" db="UniProtKB">
        <authorList>
            <consortium name="Ensembl"/>
        </authorList>
    </citation>
    <scope>IDENTIFICATION</scope>
</reference>
<dbReference type="PANTHER" id="PTHR43066:SF16">
    <property type="entry name" value="RHOMBOID DOMAIN-CONTAINING PROTEIN 3"/>
    <property type="match status" value="1"/>
</dbReference>